<feature type="domain" description="N-acetyltransferase" evidence="1">
    <location>
        <begin position="160"/>
        <end position="332"/>
    </location>
</feature>
<dbReference type="InterPro" id="IPR000182">
    <property type="entry name" value="GNAT_dom"/>
</dbReference>
<sequence length="332" mass="37608">MIPSIIDLWQRQEQRQRKIDPRLHPERSVIDLEDRVQHGLEDGAVILGPSGRVRGYVHPGIWPLPETSLLHAFLTSRNGITQALVLPDPQDDDAHDVAEMSLLALATFWRVKQTTGELIRWPSHDRWLEPLLLLHGFALDSVCALRREPLLNELQSSSSFTVRYAHPEDEEALVALFEEELTFHERYTPFVRKSPIVLRAFRAKLARIWEEKSIVEGAPSVLVADAAGIVIGMAENTLVEIGNTDEPGFTPPGHYGCLDNVCVTSSSRGQGVGCRLVQASFEMWAEMRRLLTLDGYLLWYNPDNPSATRFWSRCGFKPLWTTYQRLHAPSVK</sequence>
<dbReference type="GO" id="GO:0016747">
    <property type="term" value="F:acyltransferase activity, transferring groups other than amino-acyl groups"/>
    <property type="evidence" value="ECO:0007669"/>
    <property type="project" value="InterPro"/>
</dbReference>
<dbReference type="PROSITE" id="PS51186">
    <property type="entry name" value="GNAT"/>
    <property type="match status" value="1"/>
</dbReference>
<protein>
    <recommendedName>
        <fullName evidence="1">N-acetyltransferase domain-containing protein</fullName>
    </recommendedName>
</protein>
<organism evidence="2 3">
    <name type="scientific">Ktedonospora formicarum</name>
    <dbReference type="NCBI Taxonomy" id="2778364"/>
    <lineage>
        <taxon>Bacteria</taxon>
        <taxon>Bacillati</taxon>
        <taxon>Chloroflexota</taxon>
        <taxon>Ktedonobacteria</taxon>
        <taxon>Ktedonobacterales</taxon>
        <taxon>Ktedonobacteraceae</taxon>
        <taxon>Ktedonospora</taxon>
    </lineage>
</organism>
<comment type="caution">
    <text evidence="2">The sequence shown here is derived from an EMBL/GenBank/DDBJ whole genome shotgun (WGS) entry which is preliminary data.</text>
</comment>
<evidence type="ECO:0000313" key="2">
    <source>
        <dbReference type="EMBL" id="GHO49200.1"/>
    </source>
</evidence>
<name>A0A8J3I9B0_9CHLR</name>
<dbReference type="Pfam" id="PF13508">
    <property type="entry name" value="Acetyltransf_7"/>
    <property type="match status" value="1"/>
</dbReference>
<dbReference type="Gene3D" id="3.40.630.30">
    <property type="match status" value="1"/>
</dbReference>
<accession>A0A8J3I9B0</accession>
<keyword evidence="3" id="KW-1185">Reference proteome</keyword>
<dbReference type="InterPro" id="IPR016181">
    <property type="entry name" value="Acyl_CoA_acyltransferase"/>
</dbReference>
<dbReference type="Proteomes" id="UP000612362">
    <property type="component" value="Unassembled WGS sequence"/>
</dbReference>
<dbReference type="EMBL" id="BNJF01000004">
    <property type="protein sequence ID" value="GHO49200.1"/>
    <property type="molecule type" value="Genomic_DNA"/>
</dbReference>
<gene>
    <name evidence="2" type="ORF">KSX_73630</name>
</gene>
<reference evidence="2" key="1">
    <citation type="submission" date="2020-10" db="EMBL/GenBank/DDBJ databases">
        <title>Taxonomic study of unclassified bacteria belonging to the class Ktedonobacteria.</title>
        <authorList>
            <person name="Yabe S."/>
            <person name="Wang C.M."/>
            <person name="Zheng Y."/>
            <person name="Sakai Y."/>
            <person name="Cavaletti L."/>
            <person name="Monciardini P."/>
            <person name="Donadio S."/>
        </authorList>
    </citation>
    <scope>NUCLEOTIDE SEQUENCE</scope>
    <source>
        <strain evidence="2">SOSP1-1</strain>
    </source>
</reference>
<dbReference type="AlphaFoldDB" id="A0A8J3I9B0"/>
<evidence type="ECO:0000313" key="3">
    <source>
        <dbReference type="Proteomes" id="UP000612362"/>
    </source>
</evidence>
<dbReference type="SUPFAM" id="SSF55729">
    <property type="entry name" value="Acyl-CoA N-acyltransferases (Nat)"/>
    <property type="match status" value="1"/>
</dbReference>
<evidence type="ECO:0000259" key="1">
    <source>
        <dbReference type="PROSITE" id="PS51186"/>
    </source>
</evidence>
<proteinExistence type="predicted"/>